<evidence type="ECO:0000313" key="11">
    <source>
        <dbReference type="EMBL" id="KAK4112391.1"/>
    </source>
</evidence>
<evidence type="ECO:0000256" key="3">
    <source>
        <dbReference type="ARBA" id="ARBA00022737"/>
    </source>
</evidence>
<evidence type="ECO:0000256" key="6">
    <source>
        <dbReference type="ARBA" id="ARBA00023015"/>
    </source>
</evidence>
<keyword evidence="2" id="KW-0479">Metal-binding</keyword>
<dbReference type="EMBL" id="MU853342">
    <property type="protein sequence ID" value="KAK4112391.1"/>
    <property type="molecule type" value="Genomic_DNA"/>
</dbReference>
<evidence type="ECO:0000313" key="12">
    <source>
        <dbReference type="Proteomes" id="UP001302812"/>
    </source>
</evidence>
<proteinExistence type="inferred from homology"/>
<keyword evidence="3" id="KW-0677">Repeat</keyword>
<dbReference type="GO" id="GO:0000978">
    <property type="term" value="F:RNA polymerase II cis-regulatory region sequence-specific DNA binding"/>
    <property type="evidence" value="ECO:0007669"/>
    <property type="project" value="TreeGrafter"/>
</dbReference>
<dbReference type="AlphaFoldDB" id="A0AAN6TDF6"/>
<dbReference type="FunFam" id="3.30.160.60:FF:000761">
    <property type="entry name" value="Zinc finger protein 449"/>
    <property type="match status" value="1"/>
</dbReference>
<dbReference type="InterPro" id="IPR036236">
    <property type="entry name" value="Znf_C2H2_sf"/>
</dbReference>
<evidence type="ECO:0000256" key="4">
    <source>
        <dbReference type="ARBA" id="ARBA00022771"/>
    </source>
</evidence>
<dbReference type="InterPro" id="IPR013087">
    <property type="entry name" value="Znf_C2H2_type"/>
</dbReference>
<keyword evidence="7" id="KW-0804">Transcription</keyword>
<reference evidence="11" key="1">
    <citation type="journal article" date="2023" name="Mol. Phylogenet. Evol.">
        <title>Genome-scale phylogeny and comparative genomics of the fungal order Sordariales.</title>
        <authorList>
            <person name="Hensen N."/>
            <person name="Bonometti L."/>
            <person name="Westerberg I."/>
            <person name="Brannstrom I.O."/>
            <person name="Guillou S."/>
            <person name="Cros-Aarteil S."/>
            <person name="Calhoun S."/>
            <person name="Haridas S."/>
            <person name="Kuo A."/>
            <person name="Mondo S."/>
            <person name="Pangilinan J."/>
            <person name="Riley R."/>
            <person name="LaButti K."/>
            <person name="Andreopoulos B."/>
            <person name="Lipzen A."/>
            <person name="Chen C."/>
            <person name="Yan M."/>
            <person name="Daum C."/>
            <person name="Ng V."/>
            <person name="Clum A."/>
            <person name="Steindorff A."/>
            <person name="Ohm R.A."/>
            <person name="Martin F."/>
            <person name="Silar P."/>
            <person name="Natvig D.O."/>
            <person name="Lalanne C."/>
            <person name="Gautier V."/>
            <person name="Ament-Velasquez S.L."/>
            <person name="Kruys A."/>
            <person name="Hutchinson M.I."/>
            <person name="Powell A.J."/>
            <person name="Barry K."/>
            <person name="Miller A.N."/>
            <person name="Grigoriev I.V."/>
            <person name="Debuchy R."/>
            <person name="Gladieux P."/>
            <person name="Hiltunen Thoren M."/>
            <person name="Johannesson H."/>
        </authorList>
    </citation>
    <scope>NUCLEOTIDE SEQUENCE</scope>
    <source>
        <strain evidence="11">CBS 508.74</strain>
    </source>
</reference>
<accession>A0AAN6TDF6</accession>
<evidence type="ECO:0000256" key="9">
    <source>
        <dbReference type="PROSITE-ProRule" id="PRU00042"/>
    </source>
</evidence>
<dbReference type="SUPFAM" id="SSF57667">
    <property type="entry name" value="beta-beta-alpha zinc fingers"/>
    <property type="match status" value="1"/>
</dbReference>
<evidence type="ECO:0000256" key="7">
    <source>
        <dbReference type="ARBA" id="ARBA00023163"/>
    </source>
</evidence>
<dbReference type="GO" id="GO:0000981">
    <property type="term" value="F:DNA-binding transcription factor activity, RNA polymerase II-specific"/>
    <property type="evidence" value="ECO:0007669"/>
    <property type="project" value="TreeGrafter"/>
</dbReference>
<feature type="domain" description="C2H2-type" evidence="10">
    <location>
        <begin position="3"/>
        <end position="30"/>
    </location>
</feature>
<comment type="caution">
    <text evidence="11">The sequence shown here is derived from an EMBL/GenBank/DDBJ whole genome shotgun (WGS) entry which is preliminary data.</text>
</comment>
<dbReference type="GO" id="GO:0008270">
    <property type="term" value="F:zinc ion binding"/>
    <property type="evidence" value="ECO:0007669"/>
    <property type="project" value="UniProtKB-KW"/>
</dbReference>
<dbReference type="PROSITE" id="PS00028">
    <property type="entry name" value="ZINC_FINGER_C2H2_1"/>
    <property type="match status" value="1"/>
</dbReference>
<evidence type="ECO:0000256" key="5">
    <source>
        <dbReference type="ARBA" id="ARBA00022833"/>
    </source>
</evidence>
<dbReference type="PANTHER" id="PTHR23235:SF120">
    <property type="entry name" value="KRUPPEL-LIKE FACTOR 15"/>
    <property type="match status" value="1"/>
</dbReference>
<keyword evidence="4 9" id="KW-0863">Zinc-finger</keyword>
<keyword evidence="6" id="KW-0805">Transcription regulation</keyword>
<dbReference type="PROSITE" id="PS50157">
    <property type="entry name" value="ZINC_FINGER_C2H2_2"/>
    <property type="match status" value="1"/>
</dbReference>
<comment type="similarity">
    <text evidence="1">Belongs to the krueppel C2H2-type zinc-finger protein family.</text>
</comment>
<evidence type="ECO:0000256" key="2">
    <source>
        <dbReference type="ARBA" id="ARBA00022723"/>
    </source>
</evidence>
<keyword evidence="5" id="KW-0862">Zinc</keyword>
<protein>
    <recommendedName>
        <fullName evidence="10">C2H2-type domain-containing protein</fullName>
    </recommendedName>
</protein>
<evidence type="ECO:0000256" key="1">
    <source>
        <dbReference type="ARBA" id="ARBA00006991"/>
    </source>
</evidence>
<feature type="non-terminal residue" evidence="11">
    <location>
        <position position="50"/>
    </location>
</feature>
<keyword evidence="12" id="KW-1185">Reference proteome</keyword>
<evidence type="ECO:0000259" key="10">
    <source>
        <dbReference type="PROSITE" id="PS50157"/>
    </source>
</evidence>
<sequence length="50" mass="6024">KPFRCDVCWQSFSRNHDLKRHKRIHVAAKPFPCPSCNKFFSRKDALKVRH</sequence>
<dbReference type="Proteomes" id="UP001302812">
    <property type="component" value="Unassembled WGS sequence"/>
</dbReference>
<dbReference type="SMART" id="SM00355">
    <property type="entry name" value="ZnF_C2H2"/>
    <property type="match status" value="2"/>
</dbReference>
<dbReference type="RefSeq" id="XP_064669961.1">
    <property type="nucleotide sequence ID" value="XM_064810564.1"/>
</dbReference>
<dbReference type="PANTHER" id="PTHR23235">
    <property type="entry name" value="KRUEPPEL-LIKE TRANSCRIPTION FACTOR"/>
    <property type="match status" value="1"/>
</dbReference>
<feature type="non-terminal residue" evidence="11">
    <location>
        <position position="1"/>
    </location>
</feature>
<keyword evidence="8" id="KW-0539">Nucleus</keyword>
<dbReference type="FunFam" id="3.30.160.60:FF:000446">
    <property type="entry name" value="Zinc finger protein"/>
    <property type="match status" value="1"/>
</dbReference>
<name>A0AAN6TDF6_9PEZI</name>
<dbReference type="Gene3D" id="3.30.160.60">
    <property type="entry name" value="Classic Zinc Finger"/>
    <property type="match status" value="2"/>
</dbReference>
<evidence type="ECO:0000256" key="8">
    <source>
        <dbReference type="ARBA" id="ARBA00023242"/>
    </source>
</evidence>
<reference evidence="11" key="2">
    <citation type="submission" date="2023-05" db="EMBL/GenBank/DDBJ databases">
        <authorList>
            <consortium name="Lawrence Berkeley National Laboratory"/>
            <person name="Steindorff A."/>
            <person name="Hensen N."/>
            <person name="Bonometti L."/>
            <person name="Westerberg I."/>
            <person name="Brannstrom I.O."/>
            <person name="Guillou S."/>
            <person name="Cros-Aarteil S."/>
            <person name="Calhoun S."/>
            <person name="Haridas S."/>
            <person name="Kuo A."/>
            <person name="Mondo S."/>
            <person name="Pangilinan J."/>
            <person name="Riley R."/>
            <person name="Labutti K."/>
            <person name="Andreopoulos B."/>
            <person name="Lipzen A."/>
            <person name="Chen C."/>
            <person name="Yanf M."/>
            <person name="Daum C."/>
            <person name="Ng V."/>
            <person name="Clum A."/>
            <person name="Ohm R."/>
            <person name="Martin F."/>
            <person name="Silar P."/>
            <person name="Natvig D."/>
            <person name="Lalanne C."/>
            <person name="Gautier V."/>
            <person name="Ament-Velasquez S.L."/>
            <person name="Kruys A."/>
            <person name="Hutchinson M.I."/>
            <person name="Powell A.J."/>
            <person name="Barry K."/>
            <person name="Miller A.N."/>
            <person name="Grigoriev I.V."/>
            <person name="Debuchy R."/>
            <person name="Gladieux P."/>
            <person name="Thoren M.H."/>
            <person name="Johannesson H."/>
        </authorList>
    </citation>
    <scope>NUCLEOTIDE SEQUENCE</scope>
    <source>
        <strain evidence="11">CBS 508.74</strain>
    </source>
</reference>
<organism evidence="11 12">
    <name type="scientific">Canariomyces notabilis</name>
    <dbReference type="NCBI Taxonomy" id="2074819"/>
    <lineage>
        <taxon>Eukaryota</taxon>
        <taxon>Fungi</taxon>
        <taxon>Dikarya</taxon>
        <taxon>Ascomycota</taxon>
        <taxon>Pezizomycotina</taxon>
        <taxon>Sordariomycetes</taxon>
        <taxon>Sordariomycetidae</taxon>
        <taxon>Sordariales</taxon>
        <taxon>Chaetomiaceae</taxon>
        <taxon>Canariomyces</taxon>
    </lineage>
</organism>
<dbReference type="Pfam" id="PF00096">
    <property type="entry name" value="zf-C2H2"/>
    <property type="match status" value="2"/>
</dbReference>
<gene>
    <name evidence="11" type="ORF">N656DRAFT_681775</name>
</gene>
<dbReference type="GeneID" id="89934689"/>